<protein>
    <recommendedName>
        <fullName evidence="1">F-box domain-containing protein</fullName>
    </recommendedName>
</protein>
<comment type="caution">
    <text evidence="2">The sequence shown here is derived from an EMBL/GenBank/DDBJ whole genome shotgun (WGS) entry which is preliminary data.</text>
</comment>
<accession>A0A9P8PK27</accession>
<dbReference type="Proteomes" id="UP000774326">
    <property type="component" value="Unassembled WGS sequence"/>
</dbReference>
<feature type="domain" description="F-box" evidence="1">
    <location>
        <begin position="2"/>
        <end position="51"/>
    </location>
</feature>
<evidence type="ECO:0000313" key="3">
    <source>
        <dbReference type="Proteomes" id="UP000774326"/>
    </source>
</evidence>
<keyword evidence="3" id="KW-1185">Reference proteome</keyword>
<name>A0A9P8PK27_WICPI</name>
<dbReference type="AlphaFoldDB" id="A0A9P8PK27"/>
<dbReference type="SUPFAM" id="SSF81383">
    <property type="entry name" value="F-box domain"/>
    <property type="match status" value="1"/>
</dbReference>
<feature type="non-terminal residue" evidence="2">
    <location>
        <position position="373"/>
    </location>
</feature>
<organism evidence="2 3">
    <name type="scientific">Wickerhamomyces pijperi</name>
    <name type="common">Yeast</name>
    <name type="synonym">Pichia pijperi</name>
    <dbReference type="NCBI Taxonomy" id="599730"/>
    <lineage>
        <taxon>Eukaryota</taxon>
        <taxon>Fungi</taxon>
        <taxon>Dikarya</taxon>
        <taxon>Ascomycota</taxon>
        <taxon>Saccharomycotina</taxon>
        <taxon>Saccharomycetes</taxon>
        <taxon>Phaffomycetales</taxon>
        <taxon>Wickerhamomycetaceae</taxon>
        <taxon>Wickerhamomyces</taxon>
    </lineage>
</organism>
<gene>
    <name evidence="2" type="ORF">WICPIJ_009942</name>
</gene>
<evidence type="ECO:0000313" key="2">
    <source>
        <dbReference type="EMBL" id="KAH3672970.1"/>
    </source>
</evidence>
<reference evidence="2" key="1">
    <citation type="journal article" date="2021" name="Open Biol.">
        <title>Shared evolutionary footprints suggest mitochondrial oxidative damage underlies multiple complex I losses in fungi.</title>
        <authorList>
            <person name="Schikora-Tamarit M.A."/>
            <person name="Marcet-Houben M."/>
            <person name="Nosek J."/>
            <person name="Gabaldon T."/>
        </authorList>
    </citation>
    <scope>NUCLEOTIDE SEQUENCE</scope>
    <source>
        <strain evidence="2">CBS2887</strain>
    </source>
</reference>
<dbReference type="InterPro" id="IPR036047">
    <property type="entry name" value="F-box-like_dom_sf"/>
</dbReference>
<dbReference type="CDD" id="cd09917">
    <property type="entry name" value="F-box_SF"/>
    <property type="match status" value="1"/>
</dbReference>
<dbReference type="OrthoDB" id="3979210at2759"/>
<reference evidence="2" key="2">
    <citation type="submission" date="2021-01" db="EMBL/GenBank/DDBJ databases">
        <authorList>
            <person name="Schikora-Tamarit M.A."/>
        </authorList>
    </citation>
    <scope>NUCLEOTIDE SEQUENCE</scope>
    <source>
        <strain evidence="2">CBS2887</strain>
    </source>
</reference>
<dbReference type="Pfam" id="PF12937">
    <property type="entry name" value="F-box-like"/>
    <property type="match status" value="1"/>
</dbReference>
<dbReference type="InterPro" id="IPR001810">
    <property type="entry name" value="F-box_dom"/>
</dbReference>
<proteinExistence type="predicted"/>
<dbReference type="EMBL" id="JAEUBG010005724">
    <property type="protein sequence ID" value="KAH3672970.1"/>
    <property type="molecule type" value="Genomic_DNA"/>
</dbReference>
<evidence type="ECO:0000259" key="1">
    <source>
        <dbReference type="PROSITE" id="PS50181"/>
    </source>
</evidence>
<sequence>MTRTVEDLPTEVQLQILSLIHSSPQLRELKQTSRHFYRLINLLHKHNFEKSTHLNLSSSEKSLDSLKKSLENILKPFEYHTKALSSITTPETPHWDIIYSFALNRRFYFDEKSFIVQTVDADSSAYSFDPVTKAVKIDKCQSFHWEHTTYLPDDVQIFDWCICLKNYNNIKNNKVSLGLGTTKFEITIGNLHPQIFYPPTNISEILPDSNDSPSELVCTLKLGTFSTARFVPSKEESSEDTMIWERQHYSGRKLIPVKMTISDTGSLQKAHLEFLRVEFNPVDLDRVSCCWDYSHTIEITHRQNSINKGIIAEYYKLGKELEYQFHSSLERCIQEKENGNVNGHGHGHAVERQAAQTGSTLTLDESMIKGLWR</sequence>
<dbReference type="PROSITE" id="PS50181">
    <property type="entry name" value="FBOX"/>
    <property type="match status" value="1"/>
</dbReference>